<accession>A0A7D5GL91</accession>
<dbReference type="OrthoDB" id="202792at2157"/>
<dbReference type="KEGG" id="haly:HYG82_12870"/>
<keyword evidence="1" id="KW-0472">Membrane</keyword>
<protein>
    <submittedName>
        <fullName evidence="2">Uncharacterized protein</fullName>
    </submittedName>
</protein>
<proteinExistence type="predicted"/>
<evidence type="ECO:0000313" key="2">
    <source>
        <dbReference type="EMBL" id="QLG49690.1"/>
    </source>
</evidence>
<dbReference type="RefSeq" id="WP_179261481.1">
    <property type="nucleotide sequence ID" value="NZ_CP058601.1"/>
</dbReference>
<keyword evidence="1" id="KW-1133">Transmembrane helix</keyword>
<reference evidence="2 3" key="1">
    <citation type="submission" date="2020-07" db="EMBL/GenBank/DDBJ databases">
        <authorList>
            <person name="Cui H."/>
        </authorList>
    </citation>
    <scope>NUCLEOTIDE SEQUENCE [LARGE SCALE GENOMIC DNA]</scope>
    <source>
        <strain evidence="2 3">YPL8</strain>
    </source>
</reference>
<dbReference type="EMBL" id="CP058601">
    <property type="protein sequence ID" value="QLG49690.1"/>
    <property type="molecule type" value="Genomic_DNA"/>
</dbReference>
<keyword evidence="1" id="KW-0812">Transmembrane</keyword>
<name>A0A7D5GL91_9EURY</name>
<dbReference type="GeneID" id="56034199"/>
<evidence type="ECO:0000256" key="1">
    <source>
        <dbReference type="SAM" id="Phobius"/>
    </source>
</evidence>
<feature type="transmembrane region" description="Helical" evidence="1">
    <location>
        <begin position="43"/>
        <end position="69"/>
    </location>
</feature>
<gene>
    <name evidence="2" type="ORF">HYG82_12870</name>
</gene>
<dbReference type="Proteomes" id="UP000509241">
    <property type="component" value="Chromosome"/>
</dbReference>
<feature type="transmembrane region" description="Helical" evidence="1">
    <location>
        <begin position="12"/>
        <end position="31"/>
    </location>
</feature>
<keyword evidence="3" id="KW-1185">Reference proteome</keyword>
<sequence>MEFETGFTKYPKMSVFMLVFAIFLMASSIYFEGIDGILRVDNFWETAIFFSAGAMGLISLSALVWVVFLKES</sequence>
<evidence type="ECO:0000313" key="3">
    <source>
        <dbReference type="Proteomes" id="UP000509241"/>
    </source>
</evidence>
<dbReference type="AlphaFoldDB" id="A0A7D5GL91"/>
<organism evidence="2 3">
    <name type="scientific">Natrinema halophilum</name>
    <dbReference type="NCBI Taxonomy" id="1699371"/>
    <lineage>
        <taxon>Archaea</taxon>
        <taxon>Methanobacteriati</taxon>
        <taxon>Methanobacteriota</taxon>
        <taxon>Stenosarchaea group</taxon>
        <taxon>Halobacteria</taxon>
        <taxon>Halobacteriales</taxon>
        <taxon>Natrialbaceae</taxon>
        <taxon>Natrinema</taxon>
    </lineage>
</organism>